<evidence type="ECO:0000313" key="2">
    <source>
        <dbReference type="Proteomes" id="UP000215563"/>
    </source>
</evidence>
<sequence length="120" mass="13139">MTLRDRAGQEISRQRWEELRRSQGDSLVAEEDLGVCIVRTVWEGVATYPGDPYATGVALAGTEAFTTVATADTEQDAQRTHQRVVELVRRDTAGLLGRLTAAIAADATHRRETANEARVS</sequence>
<proteinExistence type="predicted"/>
<name>A0A229RM83_AMYAL</name>
<keyword evidence="2" id="KW-1185">Reference proteome</keyword>
<dbReference type="Proteomes" id="UP000215563">
    <property type="component" value="Unassembled WGS sequence"/>
</dbReference>
<dbReference type="AlphaFoldDB" id="A0A229RM83"/>
<reference evidence="1 2" key="1">
    <citation type="submission" date="2017-07" db="EMBL/GenBank/DDBJ databases">
        <title>Amycolatopsis alba DSM 44262 Genome sequencing and assembly.</title>
        <authorList>
            <person name="Kaur N."/>
            <person name="Mayilraj S."/>
        </authorList>
    </citation>
    <scope>NUCLEOTIDE SEQUENCE [LARGE SCALE GENOMIC DNA]</scope>
    <source>
        <strain evidence="1 2">DSM 44262</strain>
    </source>
</reference>
<accession>A0A229RM83</accession>
<organism evidence="1 2">
    <name type="scientific">Amycolatopsis alba DSM 44262</name>
    <dbReference type="NCBI Taxonomy" id="1125972"/>
    <lineage>
        <taxon>Bacteria</taxon>
        <taxon>Bacillati</taxon>
        <taxon>Actinomycetota</taxon>
        <taxon>Actinomycetes</taxon>
        <taxon>Pseudonocardiales</taxon>
        <taxon>Pseudonocardiaceae</taxon>
        <taxon>Amycolatopsis</taxon>
    </lineage>
</organism>
<dbReference type="RefSeq" id="WP_020636217.1">
    <property type="nucleotide sequence ID" value="NZ_KB913032.1"/>
</dbReference>
<comment type="caution">
    <text evidence="1">The sequence shown here is derived from an EMBL/GenBank/DDBJ whole genome shotgun (WGS) entry which is preliminary data.</text>
</comment>
<protein>
    <submittedName>
        <fullName evidence="1">Uncharacterized protein</fullName>
    </submittedName>
</protein>
<gene>
    <name evidence="1" type="ORF">CFP75_23870</name>
</gene>
<evidence type="ECO:0000313" key="1">
    <source>
        <dbReference type="EMBL" id="OXM47524.1"/>
    </source>
</evidence>
<dbReference type="EMBL" id="NMQU01000074">
    <property type="protein sequence ID" value="OXM47524.1"/>
    <property type="molecule type" value="Genomic_DNA"/>
</dbReference>